<keyword evidence="2" id="KW-1185">Reference proteome</keyword>
<dbReference type="RefSeq" id="WP_077845386.1">
    <property type="nucleotide sequence ID" value="NZ_LZZM01000003.1"/>
</dbReference>
<accession>A0A1S8TY31</accession>
<proteinExistence type="predicted"/>
<organism evidence="1 2">
    <name type="scientific">Clostridium puniceum</name>
    <dbReference type="NCBI Taxonomy" id="29367"/>
    <lineage>
        <taxon>Bacteria</taxon>
        <taxon>Bacillati</taxon>
        <taxon>Bacillota</taxon>
        <taxon>Clostridia</taxon>
        <taxon>Eubacteriales</taxon>
        <taxon>Clostridiaceae</taxon>
        <taxon>Clostridium</taxon>
    </lineage>
</organism>
<name>A0A1S8TY31_9CLOT</name>
<comment type="caution">
    <text evidence="1">The sequence shown here is derived from an EMBL/GenBank/DDBJ whole genome shotgun (WGS) entry which is preliminary data.</text>
</comment>
<gene>
    <name evidence="1" type="ORF">CLPUN_00490</name>
</gene>
<evidence type="ECO:0000313" key="2">
    <source>
        <dbReference type="Proteomes" id="UP000190890"/>
    </source>
</evidence>
<dbReference type="Proteomes" id="UP000190890">
    <property type="component" value="Unassembled WGS sequence"/>
</dbReference>
<reference evidence="1 2" key="1">
    <citation type="submission" date="2016-05" db="EMBL/GenBank/DDBJ databases">
        <title>Microbial solvent formation.</title>
        <authorList>
            <person name="Poehlein A."/>
            <person name="Montoya Solano J.D."/>
            <person name="Flitsch S."/>
            <person name="Krabben P."/>
            <person name="Duerre P."/>
            <person name="Daniel R."/>
        </authorList>
    </citation>
    <scope>NUCLEOTIDE SEQUENCE [LARGE SCALE GENOMIC DNA]</scope>
    <source>
        <strain evidence="1 2">DSM 2619</strain>
    </source>
</reference>
<sequence length="97" mass="10953">MYFIYSFGKILVHAIDETALRSSKDDSEAKSGKCTRLGYHKGYKLHCITAVTDIIIPLVFDLTTANVYDDQVSDLLYEAKIYNPFLILADPVYDPAK</sequence>
<protein>
    <submittedName>
        <fullName evidence="1">Uncharacterized protein</fullName>
    </submittedName>
</protein>
<dbReference type="AlphaFoldDB" id="A0A1S8TY31"/>
<evidence type="ECO:0000313" key="1">
    <source>
        <dbReference type="EMBL" id="OOM82597.1"/>
    </source>
</evidence>
<dbReference type="EMBL" id="LZZM01000003">
    <property type="protein sequence ID" value="OOM82597.1"/>
    <property type="molecule type" value="Genomic_DNA"/>
</dbReference>